<reference evidence="2" key="1">
    <citation type="submission" date="2021-01" db="EMBL/GenBank/DDBJ databases">
        <authorList>
            <person name="Corre E."/>
            <person name="Pelletier E."/>
            <person name="Niang G."/>
            <person name="Scheremetjew M."/>
            <person name="Finn R."/>
            <person name="Kale V."/>
            <person name="Holt S."/>
            <person name="Cochrane G."/>
            <person name="Meng A."/>
            <person name="Brown T."/>
            <person name="Cohen L."/>
        </authorList>
    </citation>
    <scope>NUCLEOTIDE SEQUENCE</scope>
    <source>
        <strain evidence="2">CCAP1064/1</strain>
    </source>
</reference>
<sequence length="368" mass="39465">MKLNIALTLLTAAAVNADVGYTPVNDVTDHAKFGIDVENIQGYIKEGNATEAFKLYSTYITGVNSRTSDGKTVQGMATKDWAAKGAPDEIKKAYEAVLGENHLDSYTTDAINCDGTFAGSSAKLCSIAATKNLHCTAISYSQYEGEKSIKNSNEKNWDEMFAFWHGVYTEDADSFLQGGGAVVQGKRDKDFGTEYKIAALKALNDGQKAVQAPVDTDALQAAFDAFNAAHVGSFAQATMKYAKSMKDATEQSDIDKYFAEGYTYFRCAAGLFDADLATFIQDQFDPRGVKAGDEPDVYCAIAKEMAATADIGYGVSINDLNLEMKSSLVNITTDCNITLEAPSKPDSASGTFGYVAAAMSAFALNLFL</sequence>
<evidence type="ECO:0000313" key="2">
    <source>
        <dbReference type="EMBL" id="CAD8424867.1"/>
    </source>
</evidence>
<dbReference type="AlphaFoldDB" id="A0A7S0CKU2"/>
<dbReference type="EMBL" id="HBEL01045127">
    <property type="protein sequence ID" value="CAD8424867.1"/>
    <property type="molecule type" value="Transcribed_RNA"/>
</dbReference>
<accession>A0A7S0CKU2</accession>
<feature type="signal peptide" evidence="1">
    <location>
        <begin position="1"/>
        <end position="17"/>
    </location>
</feature>
<feature type="chain" id="PRO_5031370110" evidence="1">
    <location>
        <begin position="18"/>
        <end position="368"/>
    </location>
</feature>
<gene>
    <name evidence="2" type="ORF">PINE0816_LOCUS21027</name>
</gene>
<name>A0A7S0CKU2_9STRA</name>
<proteinExistence type="predicted"/>
<organism evidence="2">
    <name type="scientific">Proboscia inermis</name>
    <dbReference type="NCBI Taxonomy" id="420281"/>
    <lineage>
        <taxon>Eukaryota</taxon>
        <taxon>Sar</taxon>
        <taxon>Stramenopiles</taxon>
        <taxon>Ochrophyta</taxon>
        <taxon>Bacillariophyta</taxon>
        <taxon>Coscinodiscophyceae</taxon>
        <taxon>Rhizosoleniophycidae</taxon>
        <taxon>Rhizosoleniales</taxon>
        <taxon>Rhizosoleniaceae</taxon>
        <taxon>Proboscia</taxon>
    </lineage>
</organism>
<keyword evidence="1" id="KW-0732">Signal</keyword>
<evidence type="ECO:0000256" key="1">
    <source>
        <dbReference type="SAM" id="SignalP"/>
    </source>
</evidence>
<protein>
    <submittedName>
        <fullName evidence="2">Uncharacterized protein</fullName>
    </submittedName>
</protein>